<organism evidence="8 9">
    <name type="scientific">Herbiconiux ginsengi</name>
    <dbReference type="NCBI Taxonomy" id="381665"/>
    <lineage>
        <taxon>Bacteria</taxon>
        <taxon>Bacillati</taxon>
        <taxon>Actinomycetota</taxon>
        <taxon>Actinomycetes</taxon>
        <taxon>Micrococcales</taxon>
        <taxon>Microbacteriaceae</taxon>
        <taxon>Herbiconiux</taxon>
    </lineage>
</organism>
<protein>
    <submittedName>
        <fullName evidence="8">Inner membrane transporter RhtA</fullName>
    </submittedName>
</protein>
<evidence type="ECO:0000313" key="9">
    <source>
        <dbReference type="Proteomes" id="UP000198891"/>
    </source>
</evidence>
<feature type="transmembrane region" description="Helical" evidence="6">
    <location>
        <begin position="83"/>
        <end position="100"/>
    </location>
</feature>
<dbReference type="Pfam" id="PF00892">
    <property type="entry name" value="EamA"/>
    <property type="match status" value="1"/>
</dbReference>
<evidence type="ECO:0000256" key="3">
    <source>
        <dbReference type="ARBA" id="ARBA00022692"/>
    </source>
</evidence>
<evidence type="ECO:0000256" key="5">
    <source>
        <dbReference type="ARBA" id="ARBA00023136"/>
    </source>
</evidence>
<gene>
    <name evidence="8" type="ORF">SAMN05216554_1183</name>
</gene>
<keyword evidence="9" id="KW-1185">Reference proteome</keyword>
<evidence type="ECO:0000256" key="2">
    <source>
        <dbReference type="ARBA" id="ARBA00007362"/>
    </source>
</evidence>
<keyword evidence="3 6" id="KW-0812">Transmembrane</keyword>
<feature type="transmembrane region" description="Helical" evidence="6">
    <location>
        <begin position="156"/>
        <end position="174"/>
    </location>
</feature>
<dbReference type="SUPFAM" id="SSF103481">
    <property type="entry name" value="Multidrug resistance efflux transporter EmrE"/>
    <property type="match status" value="2"/>
</dbReference>
<dbReference type="GO" id="GO:0016020">
    <property type="term" value="C:membrane"/>
    <property type="evidence" value="ECO:0007669"/>
    <property type="project" value="UniProtKB-SubCell"/>
</dbReference>
<dbReference type="InterPro" id="IPR037185">
    <property type="entry name" value="EmrE-like"/>
</dbReference>
<keyword evidence="5 6" id="KW-0472">Membrane</keyword>
<comment type="subcellular location">
    <subcellularLocation>
        <location evidence="1">Membrane</location>
        <topology evidence="1">Multi-pass membrane protein</topology>
    </subcellularLocation>
</comment>
<dbReference type="InterPro" id="IPR000620">
    <property type="entry name" value="EamA_dom"/>
</dbReference>
<feature type="transmembrane region" description="Helical" evidence="6">
    <location>
        <begin position="247"/>
        <end position="267"/>
    </location>
</feature>
<evidence type="ECO:0000256" key="4">
    <source>
        <dbReference type="ARBA" id="ARBA00022989"/>
    </source>
</evidence>
<dbReference type="PANTHER" id="PTHR32322">
    <property type="entry name" value="INNER MEMBRANE TRANSPORTER"/>
    <property type="match status" value="1"/>
</dbReference>
<evidence type="ECO:0000256" key="6">
    <source>
        <dbReference type="SAM" id="Phobius"/>
    </source>
</evidence>
<dbReference type="AlphaFoldDB" id="A0A1H3LZJ5"/>
<reference evidence="8 9" key="1">
    <citation type="submission" date="2016-10" db="EMBL/GenBank/DDBJ databases">
        <authorList>
            <person name="de Groot N.N."/>
        </authorList>
    </citation>
    <scope>NUCLEOTIDE SEQUENCE [LARGE SCALE GENOMIC DNA]</scope>
    <source>
        <strain evidence="8 9">CGMCC 4.3491</strain>
    </source>
</reference>
<accession>A0A1H3LZJ5</accession>
<feature type="domain" description="EamA" evidence="7">
    <location>
        <begin position="157"/>
        <end position="286"/>
    </location>
</feature>
<dbReference type="EMBL" id="FNPZ01000001">
    <property type="protein sequence ID" value="SDY69205.1"/>
    <property type="molecule type" value="Genomic_DNA"/>
</dbReference>
<feature type="transmembrane region" description="Helical" evidence="6">
    <location>
        <begin position="273"/>
        <end position="292"/>
    </location>
</feature>
<feature type="transmembrane region" description="Helical" evidence="6">
    <location>
        <begin position="106"/>
        <end position="126"/>
    </location>
</feature>
<feature type="transmembrane region" description="Helical" evidence="6">
    <location>
        <begin position="131"/>
        <end position="150"/>
    </location>
</feature>
<dbReference type="InterPro" id="IPR050638">
    <property type="entry name" value="AA-Vitamin_Transporters"/>
</dbReference>
<dbReference type="PANTHER" id="PTHR32322:SF2">
    <property type="entry name" value="EAMA DOMAIN-CONTAINING PROTEIN"/>
    <property type="match status" value="1"/>
</dbReference>
<feature type="transmembrane region" description="Helical" evidence="6">
    <location>
        <begin position="42"/>
        <end position="71"/>
    </location>
</feature>
<evidence type="ECO:0000256" key="1">
    <source>
        <dbReference type="ARBA" id="ARBA00004141"/>
    </source>
</evidence>
<feature type="transmembrane region" description="Helical" evidence="6">
    <location>
        <begin position="217"/>
        <end position="235"/>
    </location>
</feature>
<evidence type="ECO:0000259" key="7">
    <source>
        <dbReference type="Pfam" id="PF00892"/>
    </source>
</evidence>
<feature type="transmembrane region" description="Helical" evidence="6">
    <location>
        <begin position="186"/>
        <end position="205"/>
    </location>
</feature>
<evidence type="ECO:0000313" key="8">
    <source>
        <dbReference type="EMBL" id="SDY69205.1"/>
    </source>
</evidence>
<name>A0A1H3LZJ5_9MICO</name>
<dbReference type="Proteomes" id="UP000198891">
    <property type="component" value="Unassembled WGS sequence"/>
</dbReference>
<comment type="similarity">
    <text evidence="2">Belongs to the EamA transporter family.</text>
</comment>
<sequence length="310" mass="31981">MRAGGAAASAGSAARSTAARRRTAGAATQLGTEVSINLGSALAGLVIPIVGAPVVVAARQLVMAAAVLPFYRPRRSELTWRRLWPAIALGVALAVMNLSFYQAVHLLGLGIAATIEFLGPLTLALVTSRRLLDVICAVAAGGGVFLLTGFDGTVDVWGIALALTAAAAWAAYIVLTRRVATRLPGLEGLTVAGIVSLVILLPLAVATVDVTVIDGRVLALLVGVGILSSALPYSLDTFILRRITPRLYAIITAFGPVVAAVFGWLILSEQFTVLEVVAIAIVCVAAGTAIATQRDRGPKPDLEHVAEITP</sequence>
<dbReference type="OrthoDB" id="9815120at2"/>
<proteinExistence type="inferred from homology"/>
<keyword evidence="4 6" id="KW-1133">Transmembrane helix</keyword>